<evidence type="ECO:0000313" key="3">
    <source>
        <dbReference type="Proteomes" id="UP001379533"/>
    </source>
</evidence>
<name>A0ABZ2K570_9BACT</name>
<accession>A0ABZ2K570</accession>
<evidence type="ECO:0000256" key="1">
    <source>
        <dbReference type="SAM" id="SignalP"/>
    </source>
</evidence>
<organism evidence="2 3">
    <name type="scientific">Pendulispora brunnea</name>
    <dbReference type="NCBI Taxonomy" id="2905690"/>
    <lineage>
        <taxon>Bacteria</taxon>
        <taxon>Pseudomonadati</taxon>
        <taxon>Myxococcota</taxon>
        <taxon>Myxococcia</taxon>
        <taxon>Myxococcales</taxon>
        <taxon>Sorangiineae</taxon>
        <taxon>Pendulisporaceae</taxon>
        <taxon>Pendulispora</taxon>
    </lineage>
</organism>
<dbReference type="InterPro" id="IPR038656">
    <property type="entry name" value="Peptidase_G1_sf"/>
</dbReference>
<feature type="signal peptide" evidence="1">
    <location>
        <begin position="1"/>
        <end position="28"/>
    </location>
</feature>
<feature type="chain" id="PRO_5045624441" evidence="1">
    <location>
        <begin position="29"/>
        <end position="311"/>
    </location>
</feature>
<gene>
    <name evidence="2" type="ORF">LZC95_38715</name>
</gene>
<keyword evidence="3" id="KW-1185">Reference proteome</keyword>
<keyword evidence="1" id="KW-0732">Signal</keyword>
<dbReference type="RefSeq" id="WP_394842982.1">
    <property type="nucleotide sequence ID" value="NZ_CP089982.1"/>
</dbReference>
<reference evidence="2 3" key="1">
    <citation type="submission" date="2021-12" db="EMBL/GenBank/DDBJ databases">
        <title>Discovery of the Pendulisporaceae a myxobacterial family with distinct sporulation behavior and unique specialized metabolism.</title>
        <authorList>
            <person name="Garcia R."/>
            <person name="Popoff A."/>
            <person name="Bader C.D."/>
            <person name="Loehr J."/>
            <person name="Walesch S."/>
            <person name="Walt C."/>
            <person name="Boldt J."/>
            <person name="Bunk B."/>
            <person name="Haeckl F.J.F.P.J."/>
            <person name="Gunesch A.P."/>
            <person name="Birkelbach J."/>
            <person name="Nuebel U."/>
            <person name="Pietschmann T."/>
            <person name="Bach T."/>
            <person name="Mueller R."/>
        </authorList>
    </citation>
    <scope>NUCLEOTIDE SEQUENCE [LARGE SCALE GENOMIC DNA]</scope>
    <source>
        <strain evidence="2 3">MSr12523</strain>
    </source>
</reference>
<proteinExistence type="predicted"/>
<sequence length="311" mass="32635">MRHRSSISTFVYLSIACGSALTVAGCQASASDSDSDSEETVAISEEQALSAGYLRTPFGLVHPDCIYEVDENAPARNVHETCTHPRVASADASFAAGGQVPATNGWVEASWATLSNAATYMHGRFTVPAAPKTAGNQLLYFFPSLEPNGGTAIIQPVLQWGVGAAGGGKYWAIASWYVDNAGHAEHSALRRVSSGDVIDGLMEGSNCTSSGVCNWKITSTDVTTGVSTVLNHAADGKAYTQAQGGVLEAYSVSQCAHYPTDGDITFSQLVVRRGTTTLSPAYGPKRWSVSPSCGFSVNANSTTSHTLFYSN</sequence>
<dbReference type="EMBL" id="CP089982">
    <property type="protein sequence ID" value="WXA92377.1"/>
    <property type="molecule type" value="Genomic_DNA"/>
</dbReference>
<dbReference type="Proteomes" id="UP001379533">
    <property type="component" value="Chromosome"/>
</dbReference>
<dbReference type="PROSITE" id="PS51257">
    <property type="entry name" value="PROKAR_LIPOPROTEIN"/>
    <property type="match status" value="1"/>
</dbReference>
<protein>
    <submittedName>
        <fullName evidence="2">Uncharacterized protein</fullName>
    </submittedName>
</protein>
<evidence type="ECO:0000313" key="2">
    <source>
        <dbReference type="EMBL" id="WXA92377.1"/>
    </source>
</evidence>
<dbReference type="Gene3D" id="2.60.120.700">
    <property type="entry name" value="Peptidase G1"/>
    <property type="match status" value="1"/>
</dbReference>